<evidence type="ECO:0000313" key="2">
    <source>
        <dbReference type="EMBL" id="WNC12716.1"/>
    </source>
</evidence>
<keyword evidence="1" id="KW-0812">Transmembrane</keyword>
<reference evidence="2 3" key="1">
    <citation type="submission" date="2023-09" db="EMBL/GenBank/DDBJ databases">
        <title>Complete Genome and Methylome dissection of Bacillus brevis NEB573 original source of BbsI restriction endonuclease.</title>
        <authorList>
            <person name="Fomenkov A."/>
            <person name="Roberts R.D."/>
        </authorList>
    </citation>
    <scope>NUCLEOTIDE SEQUENCE [LARGE SCALE GENOMIC DNA]</scope>
    <source>
        <strain evidence="2 3">NEB573</strain>
    </source>
</reference>
<dbReference type="InterPro" id="IPR019649">
    <property type="entry name" value="DUF2512"/>
</dbReference>
<feature type="transmembrane region" description="Helical" evidence="1">
    <location>
        <begin position="20"/>
        <end position="42"/>
    </location>
</feature>
<keyword evidence="3" id="KW-1185">Reference proteome</keyword>
<keyword evidence="1" id="KW-1133">Transmembrane helix</keyword>
<feature type="transmembrane region" description="Helical" evidence="1">
    <location>
        <begin position="54"/>
        <end position="75"/>
    </location>
</feature>
<dbReference type="RefSeq" id="WP_310764236.1">
    <property type="nucleotide sequence ID" value="NZ_CP134050.1"/>
</dbReference>
<evidence type="ECO:0000313" key="3">
    <source>
        <dbReference type="Proteomes" id="UP001256827"/>
    </source>
</evidence>
<sequence>MNILIKLLVNGIIGIPGLYWSGTSLTFAVVTSVVVSLIAYALGDALILPKTNNTFATTADFIMVFALFWISSYVFLQPYRLSGILLTAFVIAVAEYFYHDYLQRRGVHHTKHPG</sequence>
<proteinExistence type="predicted"/>
<accession>A0ABY9SY96</accession>
<dbReference type="Proteomes" id="UP001256827">
    <property type="component" value="Chromosome"/>
</dbReference>
<feature type="transmembrane region" description="Helical" evidence="1">
    <location>
        <begin position="81"/>
        <end position="98"/>
    </location>
</feature>
<dbReference type="Pfam" id="PF10710">
    <property type="entry name" value="DUF2512"/>
    <property type="match status" value="1"/>
</dbReference>
<organism evidence="2 3">
    <name type="scientific">Brevibacillus brevis</name>
    <name type="common">Bacillus brevis</name>
    <dbReference type="NCBI Taxonomy" id="1393"/>
    <lineage>
        <taxon>Bacteria</taxon>
        <taxon>Bacillati</taxon>
        <taxon>Bacillota</taxon>
        <taxon>Bacilli</taxon>
        <taxon>Bacillales</taxon>
        <taxon>Paenibacillaceae</taxon>
        <taxon>Brevibacillus</taxon>
    </lineage>
</organism>
<protein>
    <submittedName>
        <fullName evidence="2">DUF2512 family protein</fullName>
    </submittedName>
</protein>
<keyword evidence="1" id="KW-0472">Membrane</keyword>
<dbReference type="EMBL" id="CP134050">
    <property type="protein sequence ID" value="WNC12716.1"/>
    <property type="molecule type" value="Genomic_DNA"/>
</dbReference>
<name>A0ABY9SY96_BREBE</name>
<gene>
    <name evidence="2" type="ORF">RGB73_18510</name>
</gene>
<evidence type="ECO:0000256" key="1">
    <source>
        <dbReference type="SAM" id="Phobius"/>
    </source>
</evidence>